<name>A0A0E9NNT7_SAICN</name>
<accession>A0A0E9NNT7</accession>
<comment type="caution">
    <text evidence="2">The sequence shown here is derived from an EMBL/GenBank/DDBJ whole genome shotgun (WGS) entry which is preliminary data.</text>
</comment>
<gene>
    <name evidence="2" type="ORF">G7K_5559-t1</name>
</gene>
<keyword evidence="3" id="KW-1185">Reference proteome</keyword>
<dbReference type="Proteomes" id="UP000033140">
    <property type="component" value="Unassembled WGS sequence"/>
</dbReference>
<reference evidence="2 3" key="1">
    <citation type="journal article" date="2011" name="J. Gen. Appl. Microbiol.">
        <title>Draft genome sequencing of the enigmatic yeast Saitoella complicata.</title>
        <authorList>
            <person name="Nishida H."/>
            <person name="Hamamoto M."/>
            <person name="Sugiyama J."/>
        </authorList>
    </citation>
    <scope>NUCLEOTIDE SEQUENCE [LARGE SCALE GENOMIC DNA]</scope>
    <source>
        <strain evidence="2 3">NRRL Y-17804</strain>
    </source>
</reference>
<protein>
    <submittedName>
        <fullName evidence="2">Uncharacterized protein</fullName>
    </submittedName>
</protein>
<sequence length="411" mass="44902">MHYRHSVGVMYATQKPISLTTKHITSSVGVLSNVKLERLVPLPGVGSWGVAVHEGVGSSNRSMTQKKAEQPESGSIKSLLRPPEQIPYHKSIQYVCMRRYIKPAPLNIVSRTAPSSSSTARPTTHGYTSLVTPYTPAISTARSARSAHSPSSYYSTDIPLSAFIRSPLAPRTPLGYAGAAFGHAAPDESPTLGRHEPDPFCPINYRSTNEERRVPPSKVKPVTYRNTLRNGEIFGIPSTPAPGRLVAGTNGQSYGVGKFTERFTPSRPGSELGYEAGNAPMISNFNRAPTPAPTEGLPPVPPLKIKKPKVYKTHEEENAERRAKLKAGVTNLFSKFSGGPGQTHSHSGHAHADPLRDVMLEQQRLQEATHAGIYGMSKVEGMYKESKAAQRLKILMGITYRRFPFPYRTHS</sequence>
<dbReference type="AlphaFoldDB" id="A0A0E9NNT7"/>
<evidence type="ECO:0000313" key="2">
    <source>
        <dbReference type="EMBL" id="GAO51458.1"/>
    </source>
</evidence>
<feature type="region of interest" description="Disordered" evidence="1">
    <location>
        <begin position="56"/>
        <end position="80"/>
    </location>
</feature>
<evidence type="ECO:0000313" key="3">
    <source>
        <dbReference type="Proteomes" id="UP000033140"/>
    </source>
</evidence>
<reference evidence="2 3" key="2">
    <citation type="journal article" date="2014" name="J. Gen. Appl. Microbiol.">
        <title>The early diverging ascomycetous budding yeast Saitoella complicata has three histone deacetylases belonging to the Clr6, Hos2, and Rpd3 lineages.</title>
        <authorList>
            <person name="Nishida H."/>
            <person name="Matsumoto T."/>
            <person name="Kondo S."/>
            <person name="Hamamoto M."/>
            <person name="Yoshikawa H."/>
        </authorList>
    </citation>
    <scope>NUCLEOTIDE SEQUENCE [LARGE SCALE GENOMIC DNA]</scope>
    <source>
        <strain evidence="2 3">NRRL Y-17804</strain>
    </source>
</reference>
<reference evidence="2 3" key="3">
    <citation type="journal article" date="2015" name="Genome Announc.">
        <title>Draft Genome Sequence of the Archiascomycetous Yeast Saitoella complicata.</title>
        <authorList>
            <person name="Yamauchi K."/>
            <person name="Kondo S."/>
            <person name="Hamamoto M."/>
            <person name="Takahashi Y."/>
            <person name="Ogura Y."/>
            <person name="Hayashi T."/>
            <person name="Nishida H."/>
        </authorList>
    </citation>
    <scope>NUCLEOTIDE SEQUENCE [LARGE SCALE GENOMIC DNA]</scope>
    <source>
        <strain evidence="2 3">NRRL Y-17804</strain>
    </source>
</reference>
<organism evidence="2 3">
    <name type="scientific">Saitoella complicata (strain BCRC 22490 / CBS 7301 / JCM 7358 / NBRC 10748 / NRRL Y-17804)</name>
    <dbReference type="NCBI Taxonomy" id="698492"/>
    <lineage>
        <taxon>Eukaryota</taxon>
        <taxon>Fungi</taxon>
        <taxon>Dikarya</taxon>
        <taxon>Ascomycota</taxon>
        <taxon>Taphrinomycotina</taxon>
        <taxon>Taphrinomycotina incertae sedis</taxon>
        <taxon>Saitoella</taxon>
    </lineage>
</organism>
<dbReference type="EMBL" id="BACD03000046">
    <property type="protein sequence ID" value="GAO51458.1"/>
    <property type="molecule type" value="Genomic_DNA"/>
</dbReference>
<evidence type="ECO:0000256" key="1">
    <source>
        <dbReference type="SAM" id="MobiDB-lite"/>
    </source>
</evidence>
<proteinExistence type="predicted"/>